<sequence>MTFCLCLLSESGCNDSILDRMSDERLLDNWGLILLDEV</sequence>
<accession>A0A3P7W4C6</accession>
<organism evidence="1 2">
    <name type="scientific">Schistosoma margrebowiei</name>
    <dbReference type="NCBI Taxonomy" id="48269"/>
    <lineage>
        <taxon>Eukaryota</taxon>
        <taxon>Metazoa</taxon>
        <taxon>Spiralia</taxon>
        <taxon>Lophotrochozoa</taxon>
        <taxon>Platyhelminthes</taxon>
        <taxon>Trematoda</taxon>
        <taxon>Digenea</taxon>
        <taxon>Strigeidida</taxon>
        <taxon>Schistosomatoidea</taxon>
        <taxon>Schistosomatidae</taxon>
        <taxon>Schistosoma</taxon>
    </lineage>
</organism>
<protein>
    <submittedName>
        <fullName evidence="1">Uncharacterized protein</fullName>
    </submittedName>
</protein>
<reference evidence="1 2" key="1">
    <citation type="submission" date="2018-11" db="EMBL/GenBank/DDBJ databases">
        <authorList>
            <consortium name="Pathogen Informatics"/>
        </authorList>
    </citation>
    <scope>NUCLEOTIDE SEQUENCE [LARGE SCALE GENOMIC DNA]</scope>
    <source>
        <strain evidence="1 2">Zambia</strain>
    </source>
</reference>
<gene>
    <name evidence="1" type="ORF">SMRZ_LOCUS872</name>
</gene>
<dbReference type="AlphaFoldDB" id="A0A3P7W4C6"/>
<keyword evidence="2" id="KW-1185">Reference proteome</keyword>
<evidence type="ECO:0000313" key="2">
    <source>
        <dbReference type="Proteomes" id="UP000277204"/>
    </source>
</evidence>
<name>A0A3P7W4C6_9TREM</name>
<evidence type="ECO:0000313" key="1">
    <source>
        <dbReference type="EMBL" id="VDO49509.1"/>
    </source>
</evidence>
<dbReference type="EMBL" id="UZAI01000173">
    <property type="protein sequence ID" value="VDO49509.1"/>
    <property type="molecule type" value="Genomic_DNA"/>
</dbReference>
<proteinExistence type="predicted"/>
<dbReference type="Proteomes" id="UP000277204">
    <property type="component" value="Unassembled WGS sequence"/>
</dbReference>